<reference evidence="6" key="1">
    <citation type="submission" date="2025-08" db="UniProtKB">
        <authorList>
            <consortium name="Ensembl"/>
        </authorList>
    </citation>
    <scope>IDENTIFICATION</scope>
</reference>
<protein>
    <recommendedName>
        <fullName evidence="5">Ig-like domain-containing protein</fullName>
    </recommendedName>
</protein>
<keyword evidence="3" id="KW-0812">Transmembrane</keyword>
<dbReference type="Proteomes" id="UP000261520">
    <property type="component" value="Unplaced"/>
</dbReference>
<evidence type="ECO:0000256" key="1">
    <source>
        <dbReference type="ARBA" id="ARBA00007394"/>
    </source>
</evidence>
<dbReference type="GO" id="GO:0042613">
    <property type="term" value="C:MHC class II protein complex"/>
    <property type="evidence" value="ECO:0007669"/>
    <property type="project" value="InterPro"/>
</dbReference>
<dbReference type="PROSITE" id="PS50835">
    <property type="entry name" value="IG_LIKE"/>
    <property type="match status" value="1"/>
</dbReference>
<dbReference type="SUPFAM" id="SSF54452">
    <property type="entry name" value="MHC antigen-recognition domain"/>
    <property type="match status" value="1"/>
</dbReference>
<dbReference type="InterPro" id="IPR013783">
    <property type="entry name" value="Ig-like_fold"/>
</dbReference>
<dbReference type="SMART" id="SM00407">
    <property type="entry name" value="IGc1"/>
    <property type="match status" value="1"/>
</dbReference>
<dbReference type="InterPro" id="IPR003597">
    <property type="entry name" value="Ig_C1-set"/>
</dbReference>
<comment type="similarity">
    <text evidence="1">Belongs to the MHC class II family.</text>
</comment>
<evidence type="ECO:0000256" key="3">
    <source>
        <dbReference type="SAM" id="Phobius"/>
    </source>
</evidence>
<keyword evidence="2" id="KW-0325">Glycoprotein</keyword>
<keyword evidence="4" id="KW-0732">Signal</keyword>
<evidence type="ECO:0000256" key="2">
    <source>
        <dbReference type="ARBA" id="ARBA00023180"/>
    </source>
</evidence>
<sequence>TSTLLLFLKILLLYLHEDVAISACSDSDKADMTGLDGEVLYYSDFDKQEVVYTLPHNNRLQSLCLSLTCVPLSLCPPDPPGAPLLYPEDHLRPSHPNTLVCQASGFYPAPVHFSWTKDGHNVTRSASVSQAYPQSDGTFTQFSRLDMSPEEGQVYSCALEHPALKGAQRIYSPVFTCTYFSSPVVAAVEFQKPSLAPSVFRAVGLTLGLVGVAVGTFFLVKGRQCC</sequence>
<dbReference type="PANTHER" id="PTHR19944">
    <property type="entry name" value="MHC CLASS II-RELATED"/>
    <property type="match status" value="1"/>
</dbReference>
<dbReference type="Pfam" id="PF07654">
    <property type="entry name" value="C1-set"/>
    <property type="match status" value="1"/>
</dbReference>
<dbReference type="Pfam" id="PF00993">
    <property type="entry name" value="MHC_II_alpha"/>
    <property type="match status" value="1"/>
</dbReference>
<dbReference type="InterPro" id="IPR007110">
    <property type="entry name" value="Ig-like_dom"/>
</dbReference>
<feature type="transmembrane region" description="Helical" evidence="3">
    <location>
        <begin position="199"/>
        <end position="220"/>
    </location>
</feature>
<dbReference type="Ensembl" id="ENSPMGT00000026136.1">
    <property type="protein sequence ID" value="ENSPMGP00000024532.1"/>
    <property type="gene ID" value="ENSPMGG00000019594.1"/>
</dbReference>
<dbReference type="GO" id="GO:0019882">
    <property type="term" value="P:antigen processing and presentation"/>
    <property type="evidence" value="ECO:0007669"/>
    <property type="project" value="InterPro"/>
</dbReference>
<reference evidence="6" key="2">
    <citation type="submission" date="2025-09" db="UniProtKB">
        <authorList>
            <consortium name="Ensembl"/>
        </authorList>
    </citation>
    <scope>IDENTIFICATION</scope>
</reference>
<dbReference type="CDD" id="cd00098">
    <property type="entry name" value="IgC1"/>
    <property type="match status" value="1"/>
</dbReference>
<evidence type="ECO:0000259" key="5">
    <source>
        <dbReference type="PROSITE" id="PS50835"/>
    </source>
</evidence>
<evidence type="ECO:0000313" key="6">
    <source>
        <dbReference type="Ensembl" id="ENSPMGP00000024532.1"/>
    </source>
</evidence>
<evidence type="ECO:0000256" key="4">
    <source>
        <dbReference type="SAM" id="SignalP"/>
    </source>
</evidence>
<keyword evidence="3" id="KW-1133">Transmembrane helix</keyword>
<dbReference type="InterPro" id="IPR050160">
    <property type="entry name" value="MHC/Immunoglobulin"/>
</dbReference>
<dbReference type="GO" id="GO:0006955">
    <property type="term" value="P:immune response"/>
    <property type="evidence" value="ECO:0007669"/>
    <property type="project" value="InterPro"/>
</dbReference>
<feature type="chain" id="PRO_5017189545" description="Ig-like domain-containing protein" evidence="4">
    <location>
        <begin position="21"/>
        <end position="226"/>
    </location>
</feature>
<organism evidence="6 7">
    <name type="scientific">Periophthalmus magnuspinnatus</name>
    <dbReference type="NCBI Taxonomy" id="409849"/>
    <lineage>
        <taxon>Eukaryota</taxon>
        <taxon>Metazoa</taxon>
        <taxon>Chordata</taxon>
        <taxon>Craniata</taxon>
        <taxon>Vertebrata</taxon>
        <taxon>Euteleostomi</taxon>
        <taxon>Actinopterygii</taxon>
        <taxon>Neopterygii</taxon>
        <taxon>Teleostei</taxon>
        <taxon>Neoteleostei</taxon>
        <taxon>Acanthomorphata</taxon>
        <taxon>Gobiaria</taxon>
        <taxon>Gobiiformes</taxon>
        <taxon>Gobioidei</taxon>
        <taxon>Gobiidae</taxon>
        <taxon>Oxudercinae</taxon>
        <taxon>Periophthalmus</taxon>
    </lineage>
</organism>
<dbReference type="AlphaFoldDB" id="A0A3B4B4I5"/>
<dbReference type="InterPro" id="IPR001003">
    <property type="entry name" value="MHC_II_a_N"/>
</dbReference>
<dbReference type="PANTHER" id="PTHR19944:SF86">
    <property type="entry name" value="HLA CLASS II HISTOCOMPATIBILITY ANTIGEN, DR ALPHA CHAIN"/>
    <property type="match status" value="1"/>
</dbReference>
<evidence type="ECO:0000313" key="7">
    <source>
        <dbReference type="Proteomes" id="UP000261520"/>
    </source>
</evidence>
<feature type="domain" description="Ig-like" evidence="5">
    <location>
        <begin position="80"/>
        <end position="176"/>
    </location>
</feature>
<proteinExistence type="inferred from homology"/>
<dbReference type="InterPro" id="IPR036179">
    <property type="entry name" value="Ig-like_dom_sf"/>
</dbReference>
<dbReference type="InterPro" id="IPR011162">
    <property type="entry name" value="MHC_I/II-like_Ag-recog"/>
</dbReference>
<keyword evidence="7" id="KW-1185">Reference proteome</keyword>
<feature type="signal peptide" evidence="4">
    <location>
        <begin position="1"/>
        <end position="20"/>
    </location>
</feature>
<name>A0A3B4B4I5_9GOBI</name>
<dbReference type="SUPFAM" id="SSF48726">
    <property type="entry name" value="Immunoglobulin"/>
    <property type="match status" value="1"/>
</dbReference>
<accession>A0A3B4B4I5</accession>
<keyword evidence="3" id="KW-0472">Membrane</keyword>
<dbReference type="Gene3D" id="2.60.40.10">
    <property type="entry name" value="Immunoglobulins"/>
    <property type="match status" value="1"/>
</dbReference>